<feature type="chain" id="PRO_5045849264" description="Outer membrane protein beta-barrel domain-containing protein" evidence="1">
    <location>
        <begin position="20"/>
        <end position="156"/>
    </location>
</feature>
<evidence type="ECO:0000313" key="3">
    <source>
        <dbReference type="Proteomes" id="UP001595998"/>
    </source>
</evidence>
<evidence type="ECO:0000256" key="1">
    <source>
        <dbReference type="SAM" id="SignalP"/>
    </source>
</evidence>
<sequence>MKNALLSLLAITTLSSASAATSVGASVGSGVSLHLQQDLTSTSAMRYSLNLEATQFNFNRLSVGGSVDYLSDIPSASTLGGLTPYYGLGLGAGVALGNGAGVSIYPHGNLGLRYDVTSPLSIFGELNAGPAIVVGGGATGIGFGFGAKIGLNYRIQ</sequence>
<evidence type="ECO:0000313" key="2">
    <source>
        <dbReference type="EMBL" id="MFC4426857.1"/>
    </source>
</evidence>
<keyword evidence="3" id="KW-1185">Reference proteome</keyword>
<dbReference type="Proteomes" id="UP001595998">
    <property type="component" value="Unassembled WGS sequence"/>
</dbReference>
<proteinExistence type="predicted"/>
<evidence type="ECO:0008006" key="4">
    <source>
        <dbReference type="Google" id="ProtNLM"/>
    </source>
</evidence>
<organism evidence="2 3">
    <name type="scientific">Deinococcus navajonensis</name>
    <dbReference type="NCBI Taxonomy" id="309884"/>
    <lineage>
        <taxon>Bacteria</taxon>
        <taxon>Thermotogati</taxon>
        <taxon>Deinococcota</taxon>
        <taxon>Deinococci</taxon>
        <taxon>Deinococcales</taxon>
        <taxon>Deinococcaceae</taxon>
        <taxon>Deinococcus</taxon>
    </lineage>
</organism>
<accession>A0ABV8XQF3</accession>
<name>A0ABV8XQF3_9DEIO</name>
<gene>
    <name evidence="2" type="ORF">ACFOZ9_11615</name>
</gene>
<reference evidence="3" key="1">
    <citation type="journal article" date="2019" name="Int. J. Syst. Evol. Microbiol.">
        <title>The Global Catalogue of Microorganisms (GCM) 10K type strain sequencing project: providing services to taxonomists for standard genome sequencing and annotation.</title>
        <authorList>
            <consortium name="The Broad Institute Genomics Platform"/>
            <consortium name="The Broad Institute Genome Sequencing Center for Infectious Disease"/>
            <person name="Wu L."/>
            <person name="Ma J."/>
        </authorList>
    </citation>
    <scope>NUCLEOTIDE SEQUENCE [LARGE SCALE GENOMIC DNA]</scope>
    <source>
        <strain evidence="3">CCUG 56029</strain>
    </source>
</reference>
<dbReference type="EMBL" id="JBHSEH010000012">
    <property type="protein sequence ID" value="MFC4426857.1"/>
    <property type="molecule type" value="Genomic_DNA"/>
</dbReference>
<protein>
    <recommendedName>
        <fullName evidence="4">Outer membrane protein beta-barrel domain-containing protein</fullName>
    </recommendedName>
</protein>
<feature type="signal peptide" evidence="1">
    <location>
        <begin position="1"/>
        <end position="19"/>
    </location>
</feature>
<dbReference type="RefSeq" id="WP_380039766.1">
    <property type="nucleotide sequence ID" value="NZ_JBHSEH010000012.1"/>
</dbReference>
<comment type="caution">
    <text evidence="2">The sequence shown here is derived from an EMBL/GenBank/DDBJ whole genome shotgun (WGS) entry which is preliminary data.</text>
</comment>
<keyword evidence="1" id="KW-0732">Signal</keyword>